<feature type="region of interest" description="Disordered" evidence="1">
    <location>
        <begin position="12"/>
        <end position="65"/>
    </location>
</feature>
<name>A0A6A5T3I7_9PLEO</name>
<feature type="region of interest" description="Disordered" evidence="1">
    <location>
        <begin position="78"/>
        <end position="99"/>
    </location>
</feature>
<evidence type="ECO:0000313" key="4">
    <source>
        <dbReference type="Proteomes" id="UP000800038"/>
    </source>
</evidence>
<dbReference type="OrthoDB" id="3799818at2759"/>
<dbReference type="Proteomes" id="UP000800038">
    <property type="component" value="Unassembled WGS sequence"/>
</dbReference>
<accession>A0A6A5T3I7</accession>
<dbReference type="Pfam" id="PF26652">
    <property type="entry name" value="Zn_ribbon_double"/>
    <property type="match status" value="1"/>
</dbReference>
<protein>
    <recommendedName>
        <fullName evidence="2">Probable double zinc ribbon domain-containing protein</fullName>
    </recommendedName>
</protein>
<organism evidence="3 4">
    <name type="scientific">Clathrospora elynae</name>
    <dbReference type="NCBI Taxonomy" id="706981"/>
    <lineage>
        <taxon>Eukaryota</taxon>
        <taxon>Fungi</taxon>
        <taxon>Dikarya</taxon>
        <taxon>Ascomycota</taxon>
        <taxon>Pezizomycotina</taxon>
        <taxon>Dothideomycetes</taxon>
        <taxon>Pleosporomycetidae</taxon>
        <taxon>Pleosporales</taxon>
        <taxon>Diademaceae</taxon>
        <taxon>Clathrospora</taxon>
    </lineage>
</organism>
<dbReference type="AlphaFoldDB" id="A0A6A5T3I7"/>
<gene>
    <name evidence="3" type="ORF">EJ02DRAFT_373146</name>
</gene>
<proteinExistence type="predicted"/>
<feature type="compositionally biased region" description="Low complexity" evidence="1">
    <location>
        <begin position="21"/>
        <end position="37"/>
    </location>
</feature>
<dbReference type="EMBL" id="ML976023">
    <property type="protein sequence ID" value="KAF1943637.1"/>
    <property type="molecule type" value="Genomic_DNA"/>
</dbReference>
<keyword evidence="4" id="KW-1185">Reference proteome</keyword>
<sequence length="375" mass="41185">MSLSNVSISALVRIDKEEKLSSPTTSSISTEASSPSPAQKETSSGGAMPDSGFSGRSGSVARGHALAQSRLQTFQERYNSPDHPSLRDDGAVTTPSNNTVTFLHDDDEDALKPTGKWRCCKCHRGHDVYSFAKGRHPVSILNCVCTHRSCTKCTLKGLIKQFVPMTEPEVVPLSEDSTKAIRFGVFCDGCGVSWRAQKVQDEATNKKKAKSTLLRISAIPRRLTHRGAHPLERIRSSQSMHNLSLPRRDTPLAASKSVLNLRALSNEMEKEHGEQAELVSVRFAGIRCTCGLITDHTTSLCFQVVDPPKDFHNVQFAQQMTHRHVAGFTSTLKDEARGHRTPTITLMGSSHPNPLMSNPVKDIGLLSEFQLLLDF</sequence>
<evidence type="ECO:0000259" key="2">
    <source>
        <dbReference type="Pfam" id="PF26652"/>
    </source>
</evidence>
<evidence type="ECO:0000256" key="1">
    <source>
        <dbReference type="SAM" id="MobiDB-lite"/>
    </source>
</evidence>
<dbReference type="InterPro" id="IPR058253">
    <property type="entry name" value="Zn_ribbon_double"/>
</dbReference>
<evidence type="ECO:0000313" key="3">
    <source>
        <dbReference type="EMBL" id="KAF1943637.1"/>
    </source>
</evidence>
<reference evidence="3" key="1">
    <citation type="journal article" date="2020" name="Stud. Mycol.">
        <title>101 Dothideomycetes genomes: a test case for predicting lifestyles and emergence of pathogens.</title>
        <authorList>
            <person name="Haridas S."/>
            <person name="Albert R."/>
            <person name="Binder M."/>
            <person name="Bloem J."/>
            <person name="Labutti K."/>
            <person name="Salamov A."/>
            <person name="Andreopoulos B."/>
            <person name="Baker S."/>
            <person name="Barry K."/>
            <person name="Bills G."/>
            <person name="Bluhm B."/>
            <person name="Cannon C."/>
            <person name="Castanera R."/>
            <person name="Culley D."/>
            <person name="Daum C."/>
            <person name="Ezra D."/>
            <person name="Gonzalez J."/>
            <person name="Henrissat B."/>
            <person name="Kuo A."/>
            <person name="Liang C."/>
            <person name="Lipzen A."/>
            <person name="Lutzoni F."/>
            <person name="Magnuson J."/>
            <person name="Mondo S."/>
            <person name="Nolan M."/>
            <person name="Ohm R."/>
            <person name="Pangilinan J."/>
            <person name="Park H.-J."/>
            <person name="Ramirez L."/>
            <person name="Alfaro M."/>
            <person name="Sun H."/>
            <person name="Tritt A."/>
            <person name="Yoshinaga Y."/>
            <person name="Zwiers L.-H."/>
            <person name="Turgeon B."/>
            <person name="Goodwin S."/>
            <person name="Spatafora J."/>
            <person name="Crous P."/>
            <person name="Grigoriev I."/>
        </authorList>
    </citation>
    <scope>NUCLEOTIDE SEQUENCE</scope>
    <source>
        <strain evidence="3">CBS 161.51</strain>
    </source>
</reference>
<feature type="domain" description="Probable double zinc ribbon" evidence="2">
    <location>
        <begin position="115"/>
        <end position="203"/>
    </location>
</feature>